<comment type="caution">
    <text evidence="8">The sequence shown here is derived from an EMBL/GenBank/DDBJ whole genome shotgun (WGS) entry which is preliminary data.</text>
</comment>
<reference evidence="8 9" key="1">
    <citation type="submission" date="2020-08" db="EMBL/GenBank/DDBJ databases">
        <title>Sequencing the genomes of 1000 actinobacteria strains.</title>
        <authorList>
            <person name="Klenk H.-P."/>
        </authorList>
    </citation>
    <scope>NUCLEOTIDE SEQUENCE [LARGE SCALE GENOMIC DNA]</scope>
    <source>
        <strain evidence="8 9">DSM 19600</strain>
    </source>
</reference>
<evidence type="ECO:0000256" key="4">
    <source>
        <dbReference type="SAM" id="Coils"/>
    </source>
</evidence>
<dbReference type="Gene3D" id="3.30.479.30">
    <property type="entry name" value="Band 7 domain"/>
    <property type="match status" value="1"/>
</dbReference>
<protein>
    <submittedName>
        <fullName evidence="8">Flotillin</fullName>
    </submittedName>
</protein>
<dbReference type="RefSeq" id="WP_372491458.1">
    <property type="nucleotide sequence ID" value="NZ_BAABCO010000004.1"/>
</dbReference>
<dbReference type="SMART" id="SM00244">
    <property type="entry name" value="PHB"/>
    <property type="match status" value="1"/>
</dbReference>
<dbReference type="GO" id="GO:0005886">
    <property type="term" value="C:plasma membrane"/>
    <property type="evidence" value="ECO:0007669"/>
    <property type="project" value="TreeGrafter"/>
</dbReference>
<keyword evidence="6" id="KW-1133">Transmembrane helix</keyword>
<dbReference type="InterPro" id="IPR027705">
    <property type="entry name" value="Flotillin_fam"/>
</dbReference>
<dbReference type="EMBL" id="JACIFH010000001">
    <property type="protein sequence ID" value="MBB4141049.1"/>
    <property type="molecule type" value="Genomic_DNA"/>
</dbReference>
<evidence type="ECO:0000256" key="6">
    <source>
        <dbReference type="SAM" id="Phobius"/>
    </source>
</evidence>
<accession>A0AA40VNN9</accession>
<comment type="subcellular location">
    <subcellularLocation>
        <location evidence="1">Membrane</location>
    </subcellularLocation>
</comment>
<name>A0AA40VNN9_9MICO</name>
<keyword evidence="9" id="KW-1185">Reference proteome</keyword>
<dbReference type="SUPFAM" id="SSF117892">
    <property type="entry name" value="Band 7/SPFH domain"/>
    <property type="match status" value="1"/>
</dbReference>
<feature type="transmembrane region" description="Helical" evidence="6">
    <location>
        <begin position="6"/>
        <end position="31"/>
    </location>
</feature>
<feature type="compositionally biased region" description="Low complexity" evidence="5">
    <location>
        <begin position="456"/>
        <end position="481"/>
    </location>
</feature>
<feature type="domain" description="Band 7" evidence="7">
    <location>
        <begin position="42"/>
        <end position="205"/>
    </location>
</feature>
<comment type="similarity">
    <text evidence="2">Belongs to the band 7/mec-2 family. Flotillin subfamily.</text>
</comment>
<dbReference type="AlphaFoldDB" id="A0AA40VNN9"/>
<keyword evidence="6" id="KW-0812">Transmembrane</keyword>
<evidence type="ECO:0000256" key="3">
    <source>
        <dbReference type="ARBA" id="ARBA00023136"/>
    </source>
</evidence>
<feature type="region of interest" description="Disordered" evidence="5">
    <location>
        <begin position="442"/>
        <end position="490"/>
    </location>
</feature>
<evidence type="ECO:0000259" key="7">
    <source>
        <dbReference type="SMART" id="SM00244"/>
    </source>
</evidence>
<dbReference type="InterPro" id="IPR001107">
    <property type="entry name" value="Band_7"/>
</dbReference>
<dbReference type="Proteomes" id="UP000549113">
    <property type="component" value="Unassembled WGS sequence"/>
</dbReference>
<evidence type="ECO:0000256" key="2">
    <source>
        <dbReference type="ARBA" id="ARBA00007161"/>
    </source>
</evidence>
<evidence type="ECO:0000313" key="9">
    <source>
        <dbReference type="Proteomes" id="UP000549113"/>
    </source>
</evidence>
<sequence length="490" mass="51758">MDILAAGGTLVVVVISVIAAVVLLIVLLIMVRAWYKVAKADQALVIVGRNQRNAGGGSSRISIITGGGALVNPLTQRAEMISLRARQIKMEPTAQASTGVTVNVSGVALVKIGSDPEFVRRAAERFLSQDGAIEQFTTEQLEGALRGVVATLTVEQLMKDRQKLSDQIAEGIKGDLLSQGLILDSFQIQGITDQNGYIEALGATEVERVRREAEVARINAAREVRARQIATDEANLIEQTAYDKNTAAASAEVGRARAEAEQAEALARAEREQAVLLQQAENKQAQLDAEIKKVADADLYQRQRAADADAYGEVKAAEARAEIAAQEAEATRLRAQADADAVRLAGEARAQAIEAEAEALSRNQEALLAQRALESLVPMMTEFARGFDKVGSITVLSGEGASQHIATEAASGMRATFDTVEAVTGIDLRQIIQGQAVGRGVARGMQRDDGSTPITRRAAQRAAAAPAEAAGPVAEAGRAPETPGEGLSLS</sequence>
<evidence type="ECO:0000256" key="5">
    <source>
        <dbReference type="SAM" id="MobiDB-lite"/>
    </source>
</evidence>
<dbReference type="GO" id="GO:0072659">
    <property type="term" value="P:protein localization to plasma membrane"/>
    <property type="evidence" value="ECO:0007669"/>
    <property type="project" value="TreeGrafter"/>
</dbReference>
<dbReference type="InterPro" id="IPR036013">
    <property type="entry name" value="Band_7/SPFH_dom_sf"/>
</dbReference>
<dbReference type="PANTHER" id="PTHR13806">
    <property type="entry name" value="FLOTILLIN-RELATED"/>
    <property type="match status" value="1"/>
</dbReference>
<evidence type="ECO:0000256" key="1">
    <source>
        <dbReference type="ARBA" id="ARBA00004370"/>
    </source>
</evidence>
<keyword evidence="4" id="KW-0175">Coiled coil</keyword>
<feature type="coiled-coil region" evidence="4">
    <location>
        <begin position="253"/>
        <end position="370"/>
    </location>
</feature>
<gene>
    <name evidence="8" type="ORF">BKA10_002843</name>
</gene>
<evidence type="ECO:0000313" key="8">
    <source>
        <dbReference type="EMBL" id="MBB4141049.1"/>
    </source>
</evidence>
<dbReference type="Pfam" id="PF01145">
    <property type="entry name" value="Band_7"/>
    <property type="match status" value="1"/>
</dbReference>
<dbReference type="CDD" id="cd03399">
    <property type="entry name" value="SPFH_flotillin"/>
    <property type="match status" value="1"/>
</dbReference>
<dbReference type="PANTHER" id="PTHR13806:SF46">
    <property type="entry name" value="FLOTILLIN-1-RELATED"/>
    <property type="match status" value="1"/>
</dbReference>
<organism evidence="8 9">
    <name type="scientific">Microbacterium invictum</name>
    <dbReference type="NCBI Taxonomy" id="515415"/>
    <lineage>
        <taxon>Bacteria</taxon>
        <taxon>Bacillati</taxon>
        <taxon>Actinomycetota</taxon>
        <taxon>Actinomycetes</taxon>
        <taxon>Micrococcales</taxon>
        <taxon>Microbacteriaceae</taxon>
        <taxon>Microbacterium</taxon>
    </lineage>
</organism>
<dbReference type="GO" id="GO:0002020">
    <property type="term" value="F:protease binding"/>
    <property type="evidence" value="ECO:0007669"/>
    <property type="project" value="TreeGrafter"/>
</dbReference>
<keyword evidence="3 6" id="KW-0472">Membrane</keyword>
<proteinExistence type="inferred from homology"/>